<evidence type="ECO:0000256" key="6">
    <source>
        <dbReference type="PIRSR" id="PIRSR001430-2"/>
    </source>
</evidence>
<feature type="domain" description="Pseudouridine synthase I TruA alpha/beta" evidence="8">
    <location>
        <begin position="13"/>
        <end position="93"/>
    </location>
</feature>
<comment type="function">
    <text evidence="4">Formation of pseudouridine at positions 38, 39 and 40 in the anticodon stem and loop of transfer RNAs.</text>
</comment>
<accession>A0A8J3G4Y9</accession>
<evidence type="ECO:0000256" key="5">
    <source>
        <dbReference type="PIRSR" id="PIRSR001430-1"/>
    </source>
</evidence>
<dbReference type="Proteomes" id="UP000642809">
    <property type="component" value="Unassembled WGS sequence"/>
</dbReference>
<dbReference type="EMBL" id="BMYF01000006">
    <property type="protein sequence ID" value="GHB32752.1"/>
    <property type="molecule type" value="Genomic_DNA"/>
</dbReference>
<sequence>MQTRPFIYRFPIQYLGLRYAGWAKQNNAKTVQGTLERSIRYVLGHKDFRTLGASRTDAGVSANQAYFCLYVATEIENLEHIHEVFNRNLPPDIRLGAGTEMDTSFNIIQDVASKEYHYHLAYGEKFHPFHAGTLSFFPEDLAVEEMKEAIKIFIGKHDFRRFCSVDKVTDDYEREILDAEVQVHPLAGTSNFPEKSILIKFRGAGFLRYQIRIMVQALVDLGAGKVSKEGLADALKSQEKSPIAPTAPANGLVLERIVFRV</sequence>
<comment type="catalytic activity">
    <reaction evidence="4 7">
        <text>uridine(38/39/40) in tRNA = pseudouridine(38/39/40) in tRNA</text>
        <dbReference type="Rhea" id="RHEA:22376"/>
        <dbReference type="Rhea" id="RHEA-COMP:10085"/>
        <dbReference type="Rhea" id="RHEA-COMP:10087"/>
        <dbReference type="ChEBI" id="CHEBI:65314"/>
        <dbReference type="ChEBI" id="CHEBI:65315"/>
        <dbReference type="EC" id="5.4.99.12"/>
    </reaction>
</comment>
<evidence type="ECO:0000313" key="10">
    <source>
        <dbReference type="Proteomes" id="UP000642809"/>
    </source>
</evidence>
<dbReference type="GO" id="GO:0031119">
    <property type="term" value="P:tRNA pseudouridine synthesis"/>
    <property type="evidence" value="ECO:0007669"/>
    <property type="project" value="UniProtKB-UniRule"/>
</dbReference>
<dbReference type="NCBIfam" id="TIGR00071">
    <property type="entry name" value="hisT_truA"/>
    <property type="match status" value="1"/>
</dbReference>
<dbReference type="GO" id="GO:0003723">
    <property type="term" value="F:RNA binding"/>
    <property type="evidence" value="ECO:0007669"/>
    <property type="project" value="InterPro"/>
</dbReference>
<keyword evidence="10" id="KW-1185">Reference proteome</keyword>
<evidence type="ECO:0000259" key="8">
    <source>
        <dbReference type="Pfam" id="PF01416"/>
    </source>
</evidence>
<reference evidence="9" key="2">
    <citation type="submission" date="2020-09" db="EMBL/GenBank/DDBJ databases">
        <authorList>
            <person name="Sun Q."/>
            <person name="Kim S."/>
        </authorList>
    </citation>
    <scope>NUCLEOTIDE SEQUENCE</scope>
    <source>
        <strain evidence="9">KCTC 23224</strain>
    </source>
</reference>
<dbReference type="Gene3D" id="3.30.70.660">
    <property type="entry name" value="Pseudouridine synthase I, catalytic domain, C-terminal subdomain"/>
    <property type="match status" value="1"/>
</dbReference>
<dbReference type="HAMAP" id="MF_00171">
    <property type="entry name" value="TruA"/>
    <property type="match status" value="1"/>
</dbReference>
<keyword evidence="2 4" id="KW-0819">tRNA processing</keyword>
<comment type="subunit">
    <text evidence="4">Homodimer.</text>
</comment>
<dbReference type="RefSeq" id="WP_189579578.1">
    <property type="nucleotide sequence ID" value="NZ_BMYF01000006.1"/>
</dbReference>
<evidence type="ECO:0000256" key="3">
    <source>
        <dbReference type="ARBA" id="ARBA00023235"/>
    </source>
</evidence>
<dbReference type="InterPro" id="IPR020095">
    <property type="entry name" value="PsdUridine_synth_TruA_C"/>
</dbReference>
<dbReference type="SUPFAM" id="SSF55120">
    <property type="entry name" value="Pseudouridine synthase"/>
    <property type="match status" value="1"/>
</dbReference>
<protein>
    <recommendedName>
        <fullName evidence="4">tRNA pseudouridine synthase A</fullName>
        <ecNumber evidence="4">5.4.99.12</ecNumber>
    </recommendedName>
    <alternativeName>
        <fullName evidence="4">tRNA pseudouridine(38-40) synthase</fullName>
    </alternativeName>
    <alternativeName>
        <fullName evidence="4">tRNA pseudouridylate synthase I</fullName>
    </alternativeName>
    <alternativeName>
        <fullName evidence="4">tRNA-uridine isomerase I</fullName>
    </alternativeName>
</protein>
<dbReference type="InterPro" id="IPR001406">
    <property type="entry name" value="PsdUridine_synth_TruA"/>
</dbReference>
<evidence type="ECO:0000256" key="1">
    <source>
        <dbReference type="ARBA" id="ARBA00009375"/>
    </source>
</evidence>
<evidence type="ECO:0000256" key="2">
    <source>
        <dbReference type="ARBA" id="ARBA00022694"/>
    </source>
</evidence>
<reference evidence="9" key="1">
    <citation type="journal article" date="2014" name="Int. J. Syst. Evol. Microbiol.">
        <title>Complete genome sequence of Corynebacterium casei LMG S-19264T (=DSM 44701T), isolated from a smear-ripened cheese.</title>
        <authorList>
            <consortium name="US DOE Joint Genome Institute (JGI-PGF)"/>
            <person name="Walter F."/>
            <person name="Albersmeier A."/>
            <person name="Kalinowski J."/>
            <person name="Ruckert C."/>
        </authorList>
    </citation>
    <scope>NUCLEOTIDE SEQUENCE</scope>
    <source>
        <strain evidence="9">KCTC 23224</strain>
    </source>
</reference>
<dbReference type="PIRSF" id="PIRSF001430">
    <property type="entry name" value="tRNA_psdUrid_synth"/>
    <property type="match status" value="1"/>
</dbReference>
<evidence type="ECO:0000256" key="7">
    <source>
        <dbReference type="RuleBase" id="RU003792"/>
    </source>
</evidence>
<dbReference type="EC" id="5.4.99.12" evidence="4"/>
<keyword evidence="3 4" id="KW-0413">Isomerase</keyword>
<comment type="similarity">
    <text evidence="1 4 7">Belongs to the tRNA pseudouridine synthase TruA family.</text>
</comment>
<dbReference type="PANTHER" id="PTHR11142">
    <property type="entry name" value="PSEUDOURIDYLATE SYNTHASE"/>
    <property type="match status" value="1"/>
</dbReference>
<organism evidence="9 10">
    <name type="scientific">Mongoliitalea lutea</name>
    <dbReference type="NCBI Taxonomy" id="849756"/>
    <lineage>
        <taxon>Bacteria</taxon>
        <taxon>Pseudomonadati</taxon>
        <taxon>Bacteroidota</taxon>
        <taxon>Cytophagia</taxon>
        <taxon>Cytophagales</taxon>
        <taxon>Cyclobacteriaceae</taxon>
        <taxon>Mongoliitalea</taxon>
    </lineage>
</organism>
<name>A0A8J3G4Y9_9BACT</name>
<feature type="active site" description="Nucleophile" evidence="4 5">
    <location>
        <position position="57"/>
    </location>
</feature>
<evidence type="ECO:0000256" key="4">
    <source>
        <dbReference type="HAMAP-Rule" id="MF_00171"/>
    </source>
</evidence>
<comment type="caution">
    <text evidence="4">Lacks conserved residue(s) required for the propagation of feature annotation.</text>
</comment>
<dbReference type="PANTHER" id="PTHR11142:SF0">
    <property type="entry name" value="TRNA PSEUDOURIDINE SYNTHASE-LIKE 1"/>
    <property type="match status" value="1"/>
</dbReference>
<gene>
    <name evidence="4 9" type="primary">truA</name>
    <name evidence="9" type="ORF">GCM10008106_12010</name>
</gene>
<feature type="domain" description="Pseudouridine synthase I TruA alpha/beta" evidence="8">
    <location>
        <begin position="149"/>
        <end position="259"/>
    </location>
</feature>
<proteinExistence type="inferred from homology"/>
<dbReference type="InterPro" id="IPR020094">
    <property type="entry name" value="TruA/RsuA/RluB/E/F_N"/>
</dbReference>
<dbReference type="InterPro" id="IPR020097">
    <property type="entry name" value="PsdUridine_synth_TruA_a/b_dom"/>
</dbReference>
<dbReference type="InterPro" id="IPR020103">
    <property type="entry name" value="PsdUridine_synth_cat_dom_sf"/>
</dbReference>
<comment type="caution">
    <text evidence="9">The sequence shown here is derived from an EMBL/GenBank/DDBJ whole genome shotgun (WGS) entry which is preliminary data.</text>
</comment>
<dbReference type="Gene3D" id="3.30.70.580">
    <property type="entry name" value="Pseudouridine synthase I, catalytic domain, N-terminal subdomain"/>
    <property type="match status" value="1"/>
</dbReference>
<dbReference type="Pfam" id="PF01416">
    <property type="entry name" value="PseudoU_synth_1"/>
    <property type="match status" value="2"/>
</dbReference>
<feature type="binding site" evidence="4 6">
    <location>
        <position position="116"/>
    </location>
    <ligand>
        <name>substrate</name>
    </ligand>
</feature>
<dbReference type="AlphaFoldDB" id="A0A8J3G4Y9"/>
<evidence type="ECO:0000313" key="9">
    <source>
        <dbReference type="EMBL" id="GHB32752.1"/>
    </source>
</evidence>
<dbReference type="GO" id="GO:0160147">
    <property type="term" value="F:tRNA pseudouridine(38-40) synthase activity"/>
    <property type="evidence" value="ECO:0007669"/>
    <property type="project" value="UniProtKB-EC"/>
</dbReference>